<dbReference type="OrthoDB" id="6622274at2759"/>
<dbReference type="GeneID" id="8238840"/>
<feature type="signal peptide" evidence="3">
    <location>
        <begin position="1"/>
        <end position="18"/>
    </location>
</feature>
<name>E0VA15_PEDHC</name>
<reference evidence="4" key="2">
    <citation type="submission" date="2007-04" db="EMBL/GenBank/DDBJ databases">
        <title>The genome of the human body louse.</title>
        <authorList>
            <consortium name="The Human Body Louse Genome Consortium"/>
            <person name="Kirkness E."/>
            <person name="Walenz B."/>
            <person name="Hass B."/>
            <person name="Bruggner R."/>
            <person name="Strausberg R."/>
        </authorList>
    </citation>
    <scope>NUCLEOTIDE SEQUENCE</scope>
    <source>
        <strain evidence="4">USDA</strain>
    </source>
</reference>
<dbReference type="GO" id="GO:0016020">
    <property type="term" value="C:membrane"/>
    <property type="evidence" value="ECO:0007669"/>
    <property type="project" value="TreeGrafter"/>
</dbReference>
<dbReference type="EMBL" id="DS235004">
    <property type="protein sequence ID" value="EEB10221.1"/>
    <property type="molecule type" value="Genomic_DNA"/>
</dbReference>
<evidence type="ECO:0000256" key="2">
    <source>
        <dbReference type="SAM" id="Phobius"/>
    </source>
</evidence>
<dbReference type="EnsemblMetazoa" id="PHUM025360-RA">
    <property type="protein sequence ID" value="PHUM025360-PA"/>
    <property type="gene ID" value="PHUM025360"/>
</dbReference>
<dbReference type="PANTHER" id="PTHR21879">
    <property type="entry name" value="FI03362P-RELATED-RELATED"/>
    <property type="match status" value="1"/>
</dbReference>
<protein>
    <submittedName>
        <fullName evidence="4 5">Uncharacterized protein</fullName>
    </submittedName>
</protein>
<dbReference type="RefSeq" id="XP_002422959.1">
    <property type="nucleotide sequence ID" value="XM_002422914.1"/>
</dbReference>
<dbReference type="CTD" id="8238840"/>
<dbReference type="PANTHER" id="PTHR21879:SF2">
    <property type="entry name" value="OSIRIS 20"/>
    <property type="match status" value="1"/>
</dbReference>
<sequence length="360" mass="39877">MYCYKIIFLFCGICVISSQQTENSEKSVVTQTTQTPLKRLNAERIGKFMNLKKLYYNGYNNDVTYETTNEIVNVSEQKKNQRDDSKDPDAALAGLYTECVLTFSIPCLQKKFLVFLDRLGRMDHFNLMFGDFLTVKRITRETTKPITEKAIEARMNYHGSEEDLEILVDYAIERFFNSHKLRIKLPFGLSVTDTEARGRSSESNAIDIGFARGFSEGRGKKKKMMMMMMMMLKMKLMMVLPMIAMLIKLKALKALILSKIALVITLLSLMKKKMTKDDKHKIVIIHDPHHGGGGGGGGHHDGYGPSSGGGGGGGGGGWSSGGDSYSSGGGDHGGGGWGRSWNQIDAHDLAYRSHNVTNAS</sequence>
<feature type="compositionally biased region" description="Gly residues" evidence="1">
    <location>
        <begin position="305"/>
        <end position="320"/>
    </location>
</feature>
<feature type="transmembrane region" description="Helical" evidence="2">
    <location>
        <begin position="253"/>
        <end position="270"/>
    </location>
</feature>
<reference evidence="5" key="3">
    <citation type="submission" date="2020-05" db="UniProtKB">
        <authorList>
            <consortium name="EnsemblMetazoa"/>
        </authorList>
    </citation>
    <scope>IDENTIFICATION</scope>
    <source>
        <strain evidence="5">USDA</strain>
    </source>
</reference>
<keyword evidence="2" id="KW-1133">Transmembrane helix</keyword>
<proteinExistence type="predicted"/>
<keyword evidence="3" id="KW-0732">Signal</keyword>
<evidence type="ECO:0000256" key="3">
    <source>
        <dbReference type="SAM" id="SignalP"/>
    </source>
</evidence>
<keyword evidence="2" id="KW-0812">Transmembrane</keyword>
<feature type="chain" id="PRO_5014570010" evidence="3">
    <location>
        <begin position="19"/>
        <end position="360"/>
    </location>
</feature>
<evidence type="ECO:0000313" key="4">
    <source>
        <dbReference type="EMBL" id="EEB10221.1"/>
    </source>
</evidence>
<feature type="compositionally biased region" description="Gly residues" evidence="1">
    <location>
        <begin position="327"/>
        <end position="338"/>
    </location>
</feature>
<gene>
    <name evidence="5" type="primary">8238840</name>
    <name evidence="4" type="ORF">Phum_PHUM025360</name>
</gene>
<dbReference type="InterPro" id="IPR012464">
    <property type="entry name" value="DUF1676"/>
</dbReference>
<feature type="transmembrane region" description="Helical" evidence="2">
    <location>
        <begin position="228"/>
        <end position="247"/>
    </location>
</feature>
<dbReference type="HOGENOM" id="CLU_770099_0_0_1"/>
<dbReference type="Proteomes" id="UP000009046">
    <property type="component" value="Unassembled WGS sequence"/>
</dbReference>
<keyword evidence="2" id="KW-0472">Membrane</keyword>
<dbReference type="InParanoid" id="E0VA15"/>
<evidence type="ECO:0000313" key="6">
    <source>
        <dbReference type="Proteomes" id="UP000009046"/>
    </source>
</evidence>
<dbReference type="Pfam" id="PF07898">
    <property type="entry name" value="DUF1676"/>
    <property type="match status" value="1"/>
</dbReference>
<dbReference type="eggNOG" id="ENOG502STVF">
    <property type="taxonomic scope" value="Eukaryota"/>
</dbReference>
<dbReference type="EMBL" id="AAZO01000303">
    <property type="status" value="NOT_ANNOTATED_CDS"/>
    <property type="molecule type" value="Genomic_DNA"/>
</dbReference>
<dbReference type="AlphaFoldDB" id="E0VA15"/>
<evidence type="ECO:0000313" key="5">
    <source>
        <dbReference type="EnsemblMetazoa" id="PHUM025360-PA"/>
    </source>
</evidence>
<accession>E0VA15</accession>
<dbReference type="KEGG" id="phu:Phum_PHUM025360"/>
<organism>
    <name type="scientific">Pediculus humanus subsp. corporis</name>
    <name type="common">Body louse</name>
    <dbReference type="NCBI Taxonomy" id="121224"/>
    <lineage>
        <taxon>Eukaryota</taxon>
        <taxon>Metazoa</taxon>
        <taxon>Ecdysozoa</taxon>
        <taxon>Arthropoda</taxon>
        <taxon>Hexapoda</taxon>
        <taxon>Insecta</taxon>
        <taxon>Pterygota</taxon>
        <taxon>Neoptera</taxon>
        <taxon>Paraneoptera</taxon>
        <taxon>Psocodea</taxon>
        <taxon>Troctomorpha</taxon>
        <taxon>Phthiraptera</taxon>
        <taxon>Anoplura</taxon>
        <taxon>Pediculidae</taxon>
        <taxon>Pediculus</taxon>
    </lineage>
</organism>
<keyword evidence="6" id="KW-1185">Reference proteome</keyword>
<dbReference type="OMA" id="KYISHAG"/>
<dbReference type="VEuPathDB" id="VectorBase:PHUM025360"/>
<evidence type="ECO:0000256" key="1">
    <source>
        <dbReference type="SAM" id="MobiDB-lite"/>
    </source>
</evidence>
<reference evidence="4" key="1">
    <citation type="submission" date="2007-04" db="EMBL/GenBank/DDBJ databases">
        <title>Annotation of Pediculus humanus corporis strain USDA.</title>
        <authorList>
            <person name="Kirkness E."/>
            <person name="Hannick L."/>
            <person name="Hass B."/>
            <person name="Bruggner R."/>
            <person name="Lawson D."/>
            <person name="Bidwell S."/>
            <person name="Joardar V."/>
            <person name="Caler E."/>
            <person name="Walenz B."/>
            <person name="Inman J."/>
            <person name="Schobel S."/>
            <person name="Galinsky K."/>
            <person name="Amedeo P."/>
            <person name="Strausberg R."/>
        </authorList>
    </citation>
    <scope>NUCLEOTIDE SEQUENCE</scope>
    <source>
        <strain evidence="4">USDA</strain>
    </source>
</reference>
<feature type="region of interest" description="Disordered" evidence="1">
    <location>
        <begin position="285"/>
        <end position="339"/>
    </location>
</feature>